<dbReference type="GO" id="GO:0016887">
    <property type="term" value="F:ATP hydrolysis activity"/>
    <property type="evidence" value="ECO:0007669"/>
    <property type="project" value="InterPro"/>
</dbReference>
<name>A0A7K0K548_9ACTO</name>
<dbReference type="AlphaFoldDB" id="A0A7K0K548"/>
<organism evidence="6 7">
    <name type="scientific">Mobiluncus porci</name>
    <dbReference type="NCBI Taxonomy" id="2652278"/>
    <lineage>
        <taxon>Bacteria</taxon>
        <taxon>Bacillati</taxon>
        <taxon>Actinomycetota</taxon>
        <taxon>Actinomycetes</taxon>
        <taxon>Actinomycetales</taxon>
        <taxon>Actinomycetaceae</taxon>
        <taxon>Mobiluncus</taxon>
    </lineage>
</organism>
<evidence type="ECO:0000256" key="4">
    <source>
        <dbReference type="ARBA" id="ARBA00022840"/>
    </source>
</evidence>
<keyword evidence="3" id="KW-0547">Nucleotide-binding</keyword>
<dbReference type="EMBL" id="VUMY01000014">
    <property type="protein sequence ID" value="MST50165.1"/>
    <property type="molecule type" value="Genomic_DNA"/>
</dbReference>
<dbReference type="InterPro" id="IPR003593">
    <property type="entry name" value="AAA+_ATPase"/>
</dbReference>
<evidence type="ECO:0000256" key="1">
    <source>
        <dbReference type="ARBA" id="ARBA00005417"/>
    </source>
</evidence>
<comment type="caution">
    <text evidence="6">The sequence shown here is derived from an EMBL/GenBank/DDBJ whole genome shotgun (WGS) entry which is preliminary data.</text>
</comment>
<dbReference type="SUPFAM" id="SSF52540">
    <property type="entry name" value="P-loop containing nucleoside triphosphate hydrolases"/>
    <property type="match status" value="1"/>
</dbReference>
<evidence type="ECO:0000259" key="5">
    <source>
        <dbReference type="PROSITE" id="PS50893"/>
    </source>
</evidence>
<dbReference type="SMART" id="SM00382">
    <property type="entry name" value="AAA"/>
    <property type="match status" value="1"/>
</dbReference>
<gene>
    <name evidence="6" type="ORF">FYJ63_07940</name>
</gene>
<dbReference type="RefSeq" id="WP_154545545.1">
    <property type="nucleotide sequence ID" value="NZ_VUMY01000014.1"/>
</dbReference>
<evidence type="ECO:0000256" key="2">
    <source>
        <dbReference type="ARBA" id="ARBA00022448"/>
    </source>
</evidence>
<dbReference type="GO" id="GO:0005524">
    <property type="term" value="F:ATP binding"/>
    <property type="evidence" value="ECO:0007669"/>
    <property type="project" value="UniProtKB-KW"/>
</dbReference>
<proteinExistence type="inferred from homology"/>
<evidence type="ECO:0000313" key="7">
    <source>
        <dbReference type="Proteomes" id="UP000442535"/>
    </source>
</evidence>
<accession>A0A7K0K548</accession>
<evidence type="ECO:0000256" key="3">
    <source>
        <dbReference type="ARBA" id="ARBA00022741"/>
    </source>
</evidence>
<dbReference type="Pfam" id="PF00005">
    <property type="entry name" value="ABC_tran"/>
    <property type="match status" value="1"/>
</dbReference>
<reference evidence="6 7" key="1">
    <citation type="submission" date="2019-08" db="EMBL/GenBank/DDBJ databases">
        <title>In-depth cultivation of the pig gut microbiome towards novel bacterial diversity and tailored functional studies.</title>
        <authorList>
            <person name="Wylensek D."/>
            <person name="Hitch T.C.A."/>
            <person name="Clavel T."/>
        </authorList>
    </citation>
    <scope>NUCLEOTIDE SEQUENCE [LARGE SCALE GENOMIC DNA]</scope>
    <source>
        <strain evidence="6 7">RF-GAM-744-WT-7</strain>
    </source>
</reference>
<sequence length="311" mass="33381">MEALLSGQGLVRNFGAFRAVDGIDIHLRPGTITGLIGPNGAGKTTLMLMLSGMLAPDAGTVSVAGLDIGTKAREARSLIGWLPDTFGSWGELRVEEIMTYFGQLYGLDKATAKQRSAELLEQVHLEDMSDRFAHVLSRGQKQRLGVARTLLNHPRVLLLDEPAAGMDPRSRIELRELLREQADDGVAVLISSHVLSELEGTIDDAVFVKAGRVVDTSALSELIEGQAVGSRYRLSVLDSAAFRAFIEAEDFTVFTPAGCLDYEFNAAGPEEAADILARIVAAGVKVSGFGAAPGKPSLEEIYLQVDMGERK</sequence>
<dbReference type="CDD" id="cd03230">
    <property type="entry name" value="ABC_DR_subfamily_A"/>
    <property type="match status" value="1"/>
</dbReference>
<evidence type="ECO:0000313" key="6">
    <source>
        <dbReference type="EMBL" id="MST50165.1"/>
    </source>
</evidence>
<dbReference type="PANTHER" id="PTHR43335">
    <property type="entry name" value="ABC TRANSPORTER, ATP-BINDING PROTEIN"/>
    <property type="match status" value="1"/>
</dbReference>
<dbReference type="Gene3D" id="3.40.50.300">
    <property type="entry name" value="P-loop containing nucleotide triphosphate hydrolases"/>
    <property type="match status" value="1"/>
</dbReference>
<dbReference type="InterPro" id="IPR003439">
    <property type="entry name" value="ABC_transporter-like_ATP-bd"/>
</dbReference>
<feature type="domain" description="ABC transporter" evidence="5">
    <location>
        <begin position="5"/>
        <end position="235"/>
    </location>
</feature>
<dbReference type="PANTHER" id="PTHR43335:SF3">
    <property type="entry name" value="ABC TRANSPORTER"/>
    <property type="match status" value="1"/>
</dbReference>
<keyword evidence="7" id="KW-1185">Reference proteome</keyword>
<keyword evidence="2" id="KW-0813">Transport</keyword>
<keyword evidence="4 6" id="KW-0067">ATP-binding</keyword>
<dbReference type="PROSITE" id="PS50893">
    <property type="entry name" value="ABC_TRANSPORTER_2"/>
    <property type="match status" value="1"/>
</dbReference>
<dbReference type="Proteomes" id="UP000442535">
    <property type="component" value="Unassembled WGS sequence"/>
</dbReference>
<comment type="similarity">
    <text evidence="1">Belongs to the ABC transporter superfamily.</text>
</comment>
<protein>
    <submittedName>
        <fullName evidence="6">ABC transporter ATP-binding protein</fullName>
    </submittedName>
</protein>
<dbReference type="InterPro" id="IPR027417">
    <property type="entry name" value="P-loop_NTPase"/>
</dbReference>